<keyword evidence="2" id="KW-0732">Signal</keyword>
<dbReference type="GO" id="GO:0016798">
    <property type="term" value="F:hydrolase activity, acting on glycosyl bonds"/>
    <property type="evidence" value="ECO:0007669"/>
    <property type="project" value="InterPro"/>
</dbReference>
<protein>
    <recommendedName>
        <fullName evidence="3">CBM-cenC domain-containing protein</fullName>
    </recommendedName>
</protein>
<evidence type="ECO:0000313" key="4">
    <source>
        <dbReference type="EMBL" id="RKX72595.1"/>
    </source>
</evidence>
<dbReference type="Pfam" id="PF02018">
    <property type="entry name" value="CBM_4_9"/>
    <property type="match status" value="1"/>
</dbReference>
<proteinExistence type="predicted"/>
<organism evidence="4 5">
    <name type="scientific">candidate division TA06 bacterium</name>
    <dbReference type="NCBI Taxonomy" id="2250710"/>
    <lineage>
        <taxon>Bacteria</taxon>
        <taxon>Bacteria division TA06</taxon>
    </lineage>
</organism>
<dbReference type="SUPFAM" id="SSF49785">
    <property type="entry name" value="Galactose-binding domain-like"/>
    <property type="match status" value="1"/>
</dbReference>
<name>A0A660SP42_UNCT6</name>
<sequence length="254" mass="27768">MKVLLYLFFILLLTLSLSAANILQNPGFENWSGDTLNYWAAESNCTIAKDSNIVHSGNYSVSITTTSTSNKGVYQLIPVIAGDTFVFSAWVYSSEAGSGTGMGILITWRNADTSYAGISTSTVYNTIVNTWELLIDTIIIPDTAKLADIKVRGYQNNGFAGYTDDISFDQMPVGIIGISKLENVNLSFSKSILKVSNPRNINLNISVIDMAGIIRYKSTVSTSTNLNINLIKGVYFVVVSNSQDRLIEKISVIR</sequence>
<accession>A0A660SP42</accession>
<feature type="signal peptide" evidence="2">
    <location>
        <begin position="1"/>
        <end position="19"/>
    </location>
</feature>
<dbReference type="EMBL" id="QNBD01000008">
    <property type="protein sequence ID" value="RKX72595.1"/>
    <property type="molecule type" value="Genomic_DNA"/>
</dbReference>
<dbReference type="InterPro" id="IPR026444">
    <property type="entry name" value="Secre_tail"/>
</dbReference>
<dbReference type="Gene3D" id="2.60.120.260">
    <property type="entry name" value="Galactose-binding domain-like"/>
    <property type="match status" value="1"/>
</dbReference>
<evidence type="ECO:0000256" key="2">
    <source>
        <dbReference type="SAM" id="SignalP"/>
    </source>
</evidence>
<dbReference type="NCBIfam" id="TIGR04183">
    <property type="entry name" value="Por_Secre_tail"/>
    <property type="match status" value="1"/>
</dbReference>
<feature type="domain" description="CBM-cenC" evidence="3">
    <location>
        <begin position="20"/>
        <end position="151"/>
    </location>
</feature>
<dbReference type="InterPro" id="IPR003305">
    <property type="entry name" value="CenC_carb-bd"/>
</dbReference>
<comment type="caution">
    <text evidence="4">The sequence shown here is derived from an EMBL/GenBank/DDBJ whole genome shotgun (WGS) entry which is preliminary data.</text>
</comment>
<evidence type="ECO:0000313" key="5">
    <source>
        <dbReference type="Proteomes" id="UP000271125"/>
    </source>
</evidence>
<keyword evidence="1" id="KW-0378">Hydrolase</keyword>
<gene>
    <name evidence="4" type="ORF">DRP43_00330</name>
</gene>
<dbReference type="Proteomes" id="UP000271125">
    <property type="component" value="Unassembled WGS sequence"/>
</dbReference>
<reference evidence="4 5" key="1">
    <citation type="submission" date="2018-06" db="EMBL/GenBank/DDBJ databases">
        <title>Extensive metabolic versatility and redundancy in microbially diverse, dynamic hydrothermal sediments.</title>
        <authorList>
            <person name="Dombrowski N."/>
            <person name="Teske A."/>
            <person name="Baker B.J."/>
        </authorList>
    </citation>
    <scope>NUCLEOTIDE SEQUENCE [LARGE SCALE GENOMIC DNA]</scope>
    <source>
        <strain evidence="4">B10_G13</strain>
    </source>
</reference>
<feature type="chain" id="PRO_5024898696" description="CBM-cenC domain-containing protein" evidence="2">
    <location>
        <begin position="20"/>
        <end position="254"/>
    </location>
</feature>
<evidence type="ECO:0000259" key="3">
    <source>
        <dbReference type="Pfam" id="PF02018"/>
    </source>
</evidence>
<dbReference type="AlphaFoldDB" id="A0A660SP42"/>
<dbReference type="InterPro" id="IPR008979">
    <property type="entry name" value="Galactose-bd-like_sf"/>
</dbReference>
<evidence type="ECO:0000256" key="1">
    <source>
        <dbReference type="ARBA" id="ARBA00022801"/>
    </source>
</evidence>